<dbReference type="GeneID" id="93352301"/>
<keyword evidence="1" id="KW-0812">Transmembrane</keyword>
<reference evidence="2 3" key="1">
    <citation type="submission" date="2018-06" db="EMBL/GenBank/DDBJ databases">
        <authorList>
            <consortium name="Pathogen Informatics"/>
            <person name="Doyle S."/>
        </authorList>
    </citation>
    <scope>NUCLEOTIDE SEQUENCE [LARGE SCALE GENOMIC DNA]</scope>
    <source>
        <strain evidence="2 3">NCTC10660</strain>
    </source>
</reference>
<accession>A0A378TY28</accession>
<protein>
    <submittedName>
        <fullName evidence="2">Uncharacterized protein</fullName>
    </submittedName>
</protein>
<keyword evidence="1" id="KW-0472">Membrane</keyword>
<evidence type="ECO:0000256" key="1">
    <source>
        <dbReference type="SAM" id="Phobius"/>
    </source>
</evidence>
<evidence type="ECO:0000313" key="3">
    <source>
        <dbReference type="Proteomes" id="UP000254927"/>
    </source>
</evidence>
<gene>
    <name evidence="2" type="ORF">NCTC10660_01316</name>
</gene>
<proteinExistence type="predicted"/>
<feature type="transmembrane region" description="Helical" evidence="1">
    <location>
        <begin position="115"/>
        <end position="139"/>
    </location>
</feature>
<dbReference type="AlphaFoldDB" id="A0A378TY28"/>
<sequence>MDQIKISSYWKPAVMLPLIVGAVAAGFGLVIGYLDAKSGFGMKMLSFAFELCMQSMAFTLPTALLYAAAAKLFKLRYTAAGILLSVILAAAAALIVIIMWLVVVNAAALAVDQPWSVILVITTIPPLSAVAGVAAALLLPRPSENGVHGIK</sequence>
<dbReference type="EMBL" id="UGQW01000002">
    <property type="protein sequence ID" value="STZ67827.1"/>
    <property type="molecule type" value="Genomic_DNA"/>
</dbReference>
<dbReference type="Proteomes" id="UP000254927">
    <property type="component" value="Unassembled WGS sequence"/>
</dbReference>
<feature type="transmembrane region" description="Helical" evidence="1">
    <location>
        <begin position="81"/>
        <end position="103"/>
    </location>
</feature>
<dbReference type="RefSeq" id="WP_074898127.1">
    <property type="nucleotide sequence ID" value="NZ_CP031252.1"/>
</dbReference>
<feature type="transmembrane region" description="Helical" evidence="1">
    <location>
        <begin position="12"/>
        <end position="34"/>
    </location>
</feature>
<organism evidence="2 3">
    <name type="scientific">Neisseria elongata</name>
    <dbReference type="NCBI Taxonomy" id="495"/>
    <lineage>
        <taxon>Bacteria</taxon>
        <taxon>Pseudomonadati</taxon>
        <taxon>Pseudomonadota</taxon>
        <taxon>Betaproteobacteria</taxon>
        <taxon>Neisseriales</taxon>
        <taxon>Neisseriaceae</taxon>
        <taxon>Neisseria</taxon>
    </lineage>
</organism>
<feature type="transmembrane region" description="Helical" evidence="1">
    <location>
        <begin position="46"/>
        <end position="69"/>
    </location>
</feature>
<name>A0A378TY28_NEIEL</name>
<keyword evidence="1" id="KW-1133">Transmembrane helix</keyword>
<evidence type="ECO:0000313" key="2">
    <source>
        <dbReference type="EMBL" id="STZ67827.1"/>
    </source>
</evidence>